<dbReference type="PANTHER" id="PTHR46649">
    <property type="match status" value="1"/>
</dbReference>
<name>A0A0B8NBE8_9NOCA</name>
<dbReference type="PANTHER" id="PTHR46649:SF4">
    <property type="entry name" value="HALOACID DEHALOGENASE-LIKE HYDROLASE (HAD) SUPERFAMILY PROTEIN"/>
    <property type="match status" value="1"/>
</dbReference>
<protein>
    <submittedName>
        <fullName evidence="2">Hydrolase</fullName>
    </submittedName>
</protein>
<dbReference type="GeneID" id="93375387"/>
<evidence type="ECO:0000313" key="4">
    <source>
        <dbReference type="Proteomes" id="UP000180166"/>
    </source>
</evidence>
<dbReference type="InterPro" id="IPR023214">
    <property type="entry name" value="HAD_sf"/>
</dbReference>
<dbReference type="KEGG" id="nsr:NS506_04126"/>
<evidence type="ECO:0000313" key="2">
    <source>
        <dbReference type="EMBL" id="GAP28070.1"/>
    </source>
</evidence>
<dbReference type="GO" id="GO:0016787">
    <property type="term" value="F:hydrolase activity"/>
    <property type="evidence" value="ECO:0007669"/>
    <property type="project" value="UniProtKB-KW"/>
</dbReference>
<dbReference type="OrthoDB" id="3362560at2"/>
<dbReference type="Gene3D" id="3.40.50.1000">
    <property type="entry name" value="HAD superfamily/HAD-like"/>
    <property type="match status" value="1"/>
</dbReference>
<dbReference type="SUPFAM" id="SSF56784">
    <property type="entry name" value="HAD-like"/>
    <property type="match status" value="1"/>
</dbReference>
<dbReference type="Pfam" id="PF00702">
    <property type="entry name" value="Hydrolase"/>
    <property type="match status" value="1"/>
</dbReference>
<keyword evidence="2" id="KW-0378">Hydrolase</keyword>
<keyword evidence="3" id="KW-1185">Reference proteome</keyword>
<reference evidence="3" key="1">
    <citation type="submission" date="2015-07" db="EMBL/GenBank/DDBJ databases">
        <title>Nocardia seriolae U-1 whole genome shotgun sequence.</title>
        <authorList>
            <person name="Imajoh M."/>
            <person name="Fukumoto Y."/>
            <person name="Sukeda M."/>
            <person name="Yamane J."/>
            <person name="Yamasaki K."/>
            <person name="Shimizu M."/>
            <person name="Ohnishi K."/>
            <person name="Oshima S."/>
        </authorList>
    </citation>
    <scope>NUCLEOTIDE SEQUENCE [LARGE SCALE GENOMIC DNA]</scope>
    <source>
        <strain evidence="3">U-1</strain>
    </source>
</reference>
<evidence type="ECO:0000313" key="3">
    <source>
        <dbReference type="Proteomes" id="UP000037179"/>
    </source>
</evidence>
<dbReference type="InterPro" id="IPR006439">
    <property type="entry name" value="HAD-SF_hydro_IA"/>
</dbReference>
<gene>
    <name evidence="1" type="ORF">NS506_04126</name>
    <name evidence="2" type="ORF">NSK11_contig00027-0024</name>
</gene>
<dbReference type="SFLD" id="SFLDS00003">
    <property type="entry name" value="Haloacid_Dehalogenase"/>
    <property type="match status" value="1"/>
</dbReference>
<dbReference type="EMBL" id="CP017839">
    <property type="protein sequence ID" value="APA98174.1"/>
    <property type="molecule type" value="Genomic_DNA"/>
</dbReference>
<dbReference type="EMBL" id="BBYQ01000027">
    <property type="protein sequence ID" value="GAP28070.1"/>
    <property type="molecule type" value="Genomic_DNA"/>
</dbReference>
<dbReference type="InterPro" id="IPR036412">
    <property type="entry name" value="HAD-like_sf"/>
</dbReference>
<dbReference type="NCBIfam" id="TIGR01549">
    <property type="entry name" value="HAD-SF-IA-v1"/>
    <property type="match status" value="1"/>
</dbReference>
<dbReference type="RefSeq" id="WP_033086974.1">
    <property type="nucleotide sequence ID" value="NZ_AP017900.1"/>
</dbReference>
<dbReference type="AlphaFoldDB" id="A0A0B8NBE8"/>
<dbReference type="SFLD" id="SFLDG01129">
    <property type="entry name" value="C1.5:_HAD__Beta-PGM__Phosphata"/>
    <property type="match status" value="1"/>
</dbReference>
<organism evidence="2 3">
    <name type="scientific">Nocardia seriolae</name>
    <dbReference type="NCBI Taxonomy" id="37332"/>
    <lineage>
        <taxon>Bacteria</taxon>
        <taxon>Bacillati</taxon>
        <taxon>Actinomycetota</taxon>
        <taxon>Actinomycetes</taxon>
        <taxon>Mycobacteriales</taxon>
        <taxon>Nocardiaceae</taxon>
        <taxon>Nocardia</taxon>
    </lineage>
</organism>
<dbReference type="Proteomes" id="UP000180166">
    <property type="component" value="Chromosome"/>
</dbReference>
<dbReference type="PRINTS" id="PR00413">
    <property type="entry name" value="HADHALOGNASE"/>
</dbReference>
<sequence length="229" mass="25153">MAIDAVLFDFSGTVFRFEEAAFHDARLTAADGRPLGTHEIAEIMRRLTAPVGQLVQFDTEGQFAWENRDLDPALHRRAYLEVLERTGVPQDQAVQVYELLLDPDGWTPYPDTGEVLHALHESGVRVGIVSNIAFDIRPAFADRDWHRYIDDFALSYEVGAIKPDTRIFKSALDNLGVDPGNALMVGDSREADGGATALGCAFALVDPLPTADRRTGLREAVRAHGLLAP</sequence>
<evidence type="ECO:0000313" key="1">
    <source>
        <dbReference type="EMBL" id="APA98174.1"/>
    </source>
</evidence>
<dbReference type="Proteomes" id="UP000037179">
    <property type="component" value="Unassembled WGS sequence"/>
</dbReference>
<proteinExistence type="predicted"/>
<reference evidence="2 3" key="2">
    <citation type="journal article" date="2016" name="Genome Announc.">
        <title>Draft Genome Sequence of Erythromycin- and Oxytetracycline-Sensitive Nocardia seriolae Strain U-1 (NBRC 110359).</title>
        <authorList>
            <person name="Imajoh M."/>
            <person name="Sukeda M."/>
            <person name="Shimizu M."/>
            <person name="Yamane J."/>
            <person name="Ohnishi K."/>
            <person name="Oshima S."/>
        </authorList>
    </citation>
    <scope>NUCLEOTIDE SEQUENCE [LARGE SCALE GENOMIC DNA]</scope>
    <source>
        <strain evidence="2 3">U-1</strain>
    </source>
</reference>
<reference evidence="1 4" key="3">
    <citation type="submission" date="2016-10" db="EMBL/GenBank/DDBJ databases">
        <title>Genome sequence of Nocardia seriolae strain EM150506, isolated from Anguila japonica.</title>
        <authorList>
            <person name="Han H.-J."/>
        </authorList>
    </citation>
    <scope>NUCLEOTIDE SEQUENCE [LARGE SCALE GENOMIC DNA]</scope>
    <source>
        <strain evidence="1 4">EM150506</strain>
    </source>
</reference>
<accession>A0A0B8NBE8</accession>